<dbReference type="PROSITE" id="PS00409">
    <property type="entry name" value="PROKAR_NTER_METHYL"/>
    <property type="match status" value="1"/>
</dbReference>
<dbReference type="InterPro" id="IPR000983">
    <property type="entry name" value="Bac_GSPG_pilin"/>
</dbReference>
<protein>
    <submittedName>
        <fullName evidence="3">Pilus assembly protein</fullName>
    </submittedName>
</protein>
<dbReference type="Pfam" id="PF07963">
    <property type="entry name" value="N_methyl"/>
    <property type="match status" value="1"/>
</dbReference>
<feature type="transmembrane region" description="Helical" evidence="2">
    <location>
        <begin position="12"/>
        <end position="33"/>
    </location>
</feature>
<name>A0A2W5DF16_9BURK</name>
<keyword evidence="2" id="KW-0472">Membrane</keyword>
<evidence type="ECO:0000313" key="3">
    <source>
        <dbReference type="EMBL" id="PZP30475.1"/>
    </source>
</evidence>
<dbReference type="GO" id="GO:0015628">
    <property type="term" value="P:protein secretion by the type II secretion system"/>
    <property type="evidence" value="ECO:0007669"/>
    <property type="project" value="InterPro"/>
</dbReference>
<dbReference type="PANTHER" id="PTHR30093:SF47">
    <property type="entry name" value="TYPE IV PILUS NON-CORE MINOR PILIN PILE"/>
    <property type="match status" value="1"/>
</dbReference>
<dbReference type="SUPFAM" id="SSF54523">
    <property type="entry name" value="Pili subunits"/>
    <property type="match status" value="1"/>
</dbReference>
<comment type="caution">
    <text evidence="3">The sequence shown here is derived from an EMBL/GenBank/DDBJ whole genome shotgun (WGS) entry which is preliminary data.</text>
</comment>
<evidence type="ECO:0000313" key="4">
    <source>
        <dbReference type="Proteomes" id="UP000249633"/>
    </source>
</evidence>
<evidence type="ECO:0000256" key="2">
    <source>
        <dbReference type="SAM" id="Phobius"/>
    </source>
</evidence>
<dbReference type="AlphaFoldDB" id="A0A2W5DF16"/>
<evidence type="ECO:0000256" key="1">
    <source>
        <dbReference type="ARBA" id="ARBA00022481"/>
    </source>
</evidence>
<dbReference type="GO" id="GO:0015627">
    <property type="term" value="C:type II protein secretion system complex"/>
    <property type="evidence" value="ECO:0007669"/>
    <property type="project" value="InterPro"/>
</dbReference>
<dbReference type="Pfam" id="PF16732">
    <property type="entry name" value="ComP_DUS"/>
    <property type="match status" value="1"/>
</dbReference>
<dbReference type="InterPro" id="IPR031982">
    <property type="entry name" value="PilE-like"/>
</dbReference>
<dbReference type="NCBIfam" id="TIGR02532">
    <property type="entry name" value="IV_pilin_GFxxxE"/>
    <property type="match status" value="1"/>
</dbReference>
<keyword evidence="2" id="KW-1133">Transmembrane helix</keyword>
<dbReference type="Proteomes" id="UP000249633">
    <property type="component" value="Unassembled WGS sequence"/>
</dbReference>
<dbReference type="Gene3D" id="3.30.700.10">
    <property type="entry name" value="Glycoprotein, Type 4 Pilin"/>
    <property type="match status" value="1"/>
</dbReference>
<sequence>MARTAHHRGFTLIELMVAVVVAGILAAIAYPVYNGYVQRSRRADAVKLLTAVSQAQERYRSNHGNYADSMDVLGIDASLITPNYDVAIAGVDTPPNLVIGYVLTASTKSGSPQARDTDCAQMVLTMRVAQLTPTALDAQGNPQTQVPCWPR</sequence>
<dbReference type="InterPro" id="IPR045584">
    <property type="entry name" value="Pilin-like"/>
</dbReference>
<dbReference type="PANTHER" id="PTHR30093">
    <property type="entry name" value="GENERAL SECRETION PATHWAY PROTEIN G"/>
    <property type="match status" value="1"/>
</dbReference>
<organism evidence="3 4">
    <name type="scientific">Roseateles depolymerans</name>
    <dbReference type="NCBI Taxonomy" id="76731"/>
    <lineage>
        <taxon>Bacteria</taxon>
        <taxon>Pseudomonadati</taxon>
        <taxon>Pseudomonadota</taxon>
        <taxon>Betaproteobacteria</taxon>
        <taxon>Burkholderiales</taxon>
        <taxon>Sphaerotilaceae</taxon>
        <taxon>Roseateles</taxon>
    </lineage>
</organism>
<dbReference type="PRINTS" id="PR00813">
    <property type="entry name" value="BCTERIALGSPG"/>
</dbReference>
<keyword evidence="1" id="KW-0488">Methylation</keyword>
<keyword evidence="2" id="KW-0812">Transmembrane</keyword>
<dbReference type="InterPro" id="IPR012902">
    <property type="entry name" value="N_methyl_site"/>
</dbReference>
<dbReference type="EMBL" id="QFOD01000014">
    <property type="protein sequence ID" value="PZP30475.1"/>
    <property type="molecule type" value="Genomic_DNA"/>
</dbReference>
<gene>
    <name evidence="3" type="ORF">DI603_14680</name>
</gene>
<dbReference type="GO" id="GO:0043683">
    <property type="term" value="P:type IV pilus assembly"/>
    <property type="evidence" value="ECO:0007669"/>
    <property type="project" value="InterPro"/>
</dbReference>
<proteinExistence type="predicted"/>
<accession>A0A2W5DF16</accession>
<reference evidence="3 4" key="1">
    <citation type="submission" date="2017-08" db="EMBL/GenBank/DDBJ databases">
        <title>Infants hospitalized years apart are colonized by the same room-sourced microbial strains.</title>
        <authorList>
            <person name="Brooks B."/>
            <person name="Olm M.R."/>
            <person name="Firek B.A."/>
            <person name="Baker R."/>
            <person name="Thomas B.C."/>
            <person name="Morowitz M.J."/>
            <person name="Banfield J.F."/>
        </authorList>
    </citation>
    <scope>NUCLEOTIDE SEQUENCE [LARGE SCALE GENOMIC DNA]</scope>
    <source>
        <strain evidence="3">S2_012_000_R2_81</strain>
    </source>
</reference>